<comment type="similarity">
    <text evidence="1">Belongs to the LysR transcriptional regulatory family.</text>
</comment>
<dbReference type="InterPro" id="IPR036390">
    <property type="entry name" value="WH_DNA-bd_sf"/>
</dbReference>
<dbReference type="Gene3D" id="1.10.10.10">
    <property type="entry name" value="Winged helix-like DNA-binding domain superfamily/Winged helix DNA-binding domain"/>
    <property type="match status" value="1"/>
</dbReference>
<evidence type="ECO:0000256" key="1">
    <source>
        <dbReference type="ARBA" id="ARBA00009437"/>
    </source>
</evidence>
<evidence type="ECO:0000313" key="7">
    <source>
        <dbReference type="Proteomes" id="UP001595530"/>
    </source>
</evidence>
<accession>A0ABV7EYC9</accession>
<reference evidence="7" key="1">
    <citation type="journal article" date="2019" name="Int. J. Syst. Evol. Microbiol.">
        <title>The Global Catalogue of Microorganisms (GCM) 10K type strain sequencing project: providing services to taxonomists for standard genome sequencing and annotation.</title>
        <authorList>
            <consortium name="The Broad Institute Genomics Platform"/>
            <consortium name="The Broad Institute Genome Sequencing Center for Infectious Disease"/>
            <person name="Wu L."/>
            <person name="Ma J."/>
        </authorList>
    </citation>
    <scope>NUCLEOTIDE SEQUENCE [LARGE SCALE GENOMIC DNA]</scope>
    <source>
        <strain evidence="7">KCTC 42986</strain>
    </source>
</reference>
<proteinExistence type="inferred from homology"/>
<dbReference type="Proteomes" id="UP001595530">
    <property type="component" value="Unassembled WGS sequence"/>
</dbReference>
<keyword evidence="3" id="KW-0238">DNA-binding</keyword>
<feature type="domain" description="HTH lysR-type" evidence="5">
    <location>
        <begin position="1"/>
        <end position="59"/>
    </location>
</feature>
<dbReference type="InterPro" id="IPR036388">
    <property type="entry name" value="WH-like_DNA-bd_sf"/>
</dbReference>
<protein>
    <submittedName>
        <fullName evidence="6">LysR family transcriptional regulator</fullName>
    </submittedName>
</protein>
<gene>
    <name evidence="6" type="ORF">ACFOFO_00605</name>
</gene>
<dbReference type="PROSITE" id="PS50931">
    <property type="entry name" value="HTH_LYSR"/>
    <property type="match status" value="1"/>
</dbReference>
<dbReference type="CDD" id="cd08422">
    <property type="entry name" value="PBP2_CrgA_like"/>
    <property type="match status" value="1"/>
</dbReference>
<keyword evidence="4" id="KW-0804">Transcription</keyword>
<dbReference type="PANTHER" id="PTHR30537">
    <property type="entry name" value="HTH-TYPE TRANSCRIPTIONAL REGULATOR"/>
    <property type="match status" value="1"/>
</dbReference>
<dbReference type="InterPro" id="IPR000847">
    <property type="entry name" value="LysR_HTH_N"/>
</dbReference>
<dbReference type="InterPro" id="IPR058163">
    <property type="entry name" value="LysR-type_TF_proteobact-type"/>
</dbReference>
<evidence type="ECO:0000259" key="5">
    <source>
        <dbReference type="PROSITE" id="PS50931"/>
    </source>
</evidence>
<dbReference type="SUPFAM" id="SSF53850">
    <property type="entry name" value="Periplasmic binding protein-like II"/>
    <property type="match status" value="1"/>
</dbReference>
<sequence length="295" mass="32888">MDGLQGYKAFIRAIEIGSFSAVGREQGISQSTVSKQIASLEATLGVQLFARTTRKVRPTAEALRLYPHVRQLLDALGGMKLPQDGKQDKASGILRMSMPSSFGRKCIMPLLPDFLEQHPQVVFDIRFTNLLVDLVEEGLELAIHIGNLPPSTLMARSLGIAQPKLVATPAYLSRRGRPESPVELTAHNCIAYASTTKHSRWEFESEQGRQVVDVSGSVRADDLDAVYDAVLANLGIAQVPDWVIGSDILNGRVEWLLQDYYSVPQPIKFIYPQTRFLSSRARCFIDFVVERLKRY</sequence>
<dbReference type="Pfam" id="PF00126">
    <property type="entry name" value="HTH_1"/>
    <property type="match status" value="1"/>
</dbReference>
<comment type="caution">
    <text evidence="6">The sequence shown here is derived from an EMBL/GenBank/DDBJ whole genome shotgun (WGS) entry which is preliminary data.</text>
</comment>
<dbReference type="Gene3D" id="3.40.190.290">
    <property type="match status" value="1"/>
</dbReference>
<keyword evidence="7" id="KW-1185">Reference proteome</keyword>
<evidence type="ECO:0000256" key="3">
    <source>
        <dbReference type="ARBA" id="ARBA00023125"/>
    </source>
</evidence>
<dbReference type="RefSeq" id="WP_390330526.1">
    <property type="nucleotide sequence ID" value="NZ_JBHRTP010000002.1"/>
</dbReference>
<dbReference type="PANTHER" id="PTHR30537:SF80">
    <property type="entry name" value="TRANSCRIPTIONAL REGULATOR"/>
    <property type="match status" value="1"/>
</dbReference>
<name>A0ABV7EYC9_9BURK</name>
<dbReference type="InterPro" id="IPR005119">
    <property type="entry name" value="LysR_subst-bd"/>
</dbReference>
<organism evidence="6 7">
    <name type="scientific">Undibacterium arcticum</name>
    <dbReference type="NCBI Taxonomy" id="1762892"/>
    <lineage>
        <taxon>Bacteria</taxon>
        <taxon>Pseudomonadati</taxon>
        <taxon>Pseudomonadota</taxon>
        <taxon>Betaproteobacteria</taxon>
        <taxon>Burkholderiales</taxon>
        <taxon>Oxalobacteraceae</taxon>
        <taxon>Undibacterium</taxon>
    </lineage>
</organism>
<evidence type="ECO:0000256" key="4">
    <source>
        <dbReference type="ARBA" id="ARBA00023163"/>
    </source>
</evidence>
<dbReference type="EMBL" id="JBHRTP010000002">
    <property type="protein sequence ID" value="MFC3106471.1"/>
    <property type="molecule type" value="Genomic_DNA"/>
</dbReference>
<keyword evidence="2" id="KW-0805">Transcription regulation</keyword>
<evidence type="ECO:0000313" key="6">
    <source>
        <dbReference type="EMBL" id="MFC3106471.1"/>
    </source>
</evidence>
<dbReference type="SUPFAM" id="SSF46785">
    <property type="entry name" value="Winged helix' DNA-binding domain"/>
    <property type="match status" value="1"/>
</dbReference>
<dbReference type="Pfam" id="PF03466">
    <property type="entry name" value="LysR_substrate"/>
    <property type="match status" value="1"/>
</dbReference>
<dbReference type="PRINTS" id="PR00039">
    <property type="entry name" value="HTHLYSR"/>
</dbReference>
<evidence type="ECO:0000256" key="2">
    <source>
        <dbReference type="ARBA" id="ARBA00023015"/>
    </source>
</evidence>